<accession>A0ABV3LB71</accession>
<dbReference type="InterPro" id="IPR052186">
    <property type="entry name" value="Hydantoin_racemase-like"/>
</dbReference>
<gene>
    <name evidence="2" type="ORF">AB0T83_12855</name>
</gene>
<dbReference type="PANTHER" id="PTHR28047">
    <property type="entry name" value="PROTEIN DCG1"/>
    <property type="match status" value="1"/>
</dbReference>
<dbReference type="InterPro" id="IPR015942">
    <property type="entry name" value="Asp/Glu/hydantoin_racemase"/>
</dbReference>
<name>A0ABV3LB71_9RHOB</name>
<comment type="caution">
    <text evidence="2">The sequence shown here is derived from an EMBL/GenBank/DDBJ whole genome shotgun (WGS) entry which is preliminary data.</text>
</comment>
<sequence>MRLLFLNPNTSTSMAETMAAEARRIAAPGTQIDVHSAGFGSSYISTRSEAAVAGHALLSSIAAHYDGHDAIIVGAFIIPAVSQAAKEFAPVPLIATGEAGLATAQLLGPRFSILSIGAPARKMTFELVEALGQLPRLASIRDMGVSGTDLVDRQQAADDTAVALALDAIETDLADVIVLGAGSMEGMADRIRDRIPVPVVSPVASAVIMAEGLVRMGHRKPTAGAFAGPEGIAMTGLDPALSSFFSRRD</sequence>
<organism evidence="2 3">
    <name type="scientific">Meridianimarinicoccus marinus</name>
    <dbReference type="NCBI Taxonomy" id="3231483"/>
    <lineage>
        <taxon>Bacteria</taxon>
        <taxon>Pseudomonadati</taxon>
        <taxon>Pseudomonadota</taxon>
        <taxon>Alphaproteobacteria</taxon>
        <taxon>Rhodobacterales</taxon>
        <taxon>Paracoccaceae</taxon>
        <taxon>Meridianimarinicoccus</taxon>
    </lineage>
</organism>
<protein>
    <submittedName>
        <fullName evidence="2">Aspartate/glutamate racemase family protein</fullName>
    </submittedName>
</protein>
<reference evidence="2 3" key="1">
    <citation type="submission" date="2024-07" db="EMBL/GenBank/DDBJ databases">
        <authorList>
            <person name="Kang M."/>
        </authorList>
    </citation>
    <scope>NUCLEOTIDE SEQUENCE [LARGE SCALE GENOMIC DNA]</scope>
    <source>
        <strain evidence="2 3">DFM31</strain>
    </source>
</reference>
<dbReference type="RefSeq" id="WP_366193543.1">
    <property type="nucleotide sequence ID" value="NZ_JBFBVU010000015.1"/>
</dbReference>
<dbReference type="Pfam" id="PF01177">
    <property type="entry name" value="Asp_Glu_race"/>
    <property type="match status" value="1"/>
</dbReference>
<comment type="similarity">
    <text evidence="1">Belongs to the HyuE racemase family.</text>
</comment>
<dbReference type="Proteomes" id="UP001553161">
    <property type="component" value="Unassembled WGS sequence"/>
</dbReference>
<keyword evidence="3" id="KW-1185">Reference proteome</keyword>
<evidence type="ECO:0000313" key="2">
    <source>
        <dbReference type="EMBL" id="MEV8467668.1"/>
    </source>
</evidence>
<dbReference type="EMBL" id="JBFBVU010000015">
    <property type="protein sequence ID" value="MEV8467668.1"/>
    <property type="molecule type" value="Genomic_DNA"/>
</dbReference>
<proteinExistence type="inferred from homology"/>
<dbReference type="Gene3D" id="3.40.50.12500">
    <property type="match status" value="1"/>
</dbReference>
<dbReference type="PANTHER" id="PTHR28047:SF5">
    <property type="entry name" value="PROTEIN DCG1"/>
    <property type="match status" value="1"/>
</dbReference>
<evidence type="ECO:0000313" key="3">
    <source>
        <dbReference type="Proteomes" id="UP001553161"/>
    </source>
</evidence>
<dbReference type="InterPro" id="IPR053714">
    <property type="entry name" value="Iso_Racemase_Enz_sf"/>
</dbReference>
<evidence type="ECO:0000256" key="1">
    <source>
        <dbReference type="ARBA" id="ARBA00038414"/>
    </source>
</evidence>